<dbReference type="EMBL" id="LR822017">
    <property type="protein sequence ID" value="CAD0138371.1"/>
    <property type="molecule type" value="Genomic_DNA"/>
</dbReference>
<gene>
    <name evidence="1" type="ORF">STHERMO_1431</name>
</gene>
<dbReference type="InterPro" id="IPR029058">
    <property type="entry name" value="AB_hydrolase_fold"/>
</dbReference>
<organism evidence="1 2">
    <name type="scientific">Streptococcus thermophilus</name>
    <dbReference type="NCBI Taxonomy" id="1308"/>
    <lineage>
        <taxon>Bacteria</taxon>
        <taxon>Bacillati</taxon>
        <taxon>Bacillota</taxon>
        <taxon>Bacilli</taxon>
        <taxon>Lactobacillales</taxon>
        <taxon>Streptococcaceae</taxon>
        <taxon>Streptococcus</taxon>
    </lineage>
</organism>
<dbReference type="SUPFAM" id="SSF53474">
    <property type="entry name" value="alpha/beta-Hydrolases"/>
    <property type="match status" value="1"/>
</dbReference>
<dbReference type="Gene3D" id="3.40.50.1820">
    <property type="entry name" value="alpha/beta hydrolase"/>
    <property type="match status" value="1"/>
</dbReference>
<dbReference type="Pfam" id="PF06028">
    <property type="entry name" value="DUF915"/>
    <property type="match status" value="1"/>
</dbReference>
<protein>
    <submittedName>
        <fullName evidence="1">Alpha/beta hydrolase fold acyltransferase and hydrolase</fullName>
    </submittedName>
</protein>
<keyword evidence="1" id="KW-0808">Transferase</keyword>
<dbReference type="GO" id="GO:0016787">
    <property type="term" value="F:hydrolase activity"/>
    <property type="evidence" value="ECO:0007669"/>
    <property type="project" value="UniProtKB-KW"/>
</dbReference>
<evidence type="ECO:0000313" key="1">
    <source>
        <dbReference type="EMBL" id="CAD0138371.1"/>
    </source>
</evidence>
<sequence>MKLNKKTKLVFILVALFLIGLAVPSYSWTRKNAKEIEIFYNSKLSPIIMIPGSSATENRFDGLVRKLNQDRRGTKHSLLKVKVWNNGRITFEGNIRKNDNEPIIVIGFENNNDGYSNIKKQAKMMNQAFEALQNKYNFNNFKGLAHSNGGLIYTAFIENYLSDYDVKINSLVTIGTPYNFTETNIKNKSVMLADFIAAKENIPSTLHVYSVTGTITYDSDELVPDASVSAGKYIYQNQAKSYTEITVTGEDAQHSDLPTNDEVVDLIKQHIEGQGLRKKQKTKLEPQ</sequence>
<accession>A0A8D6XPK8</accession>
<dbReference type="RefSeq" id="WP_179973853.1">
    <property type="nucleotide sequence ID" value="NZ_LR822017.1"/>
</dbReference>
<dbReference type="InterPro" id="IPR010315">
    <property type="entry name" value="DUF915_hydro-like"/>
</dbReference>
<proteinExistence type="predicted"/>
<keyword evidence="1" id="KW-0012">Acyltransferase</keyword>
<dbReference type="AlphaFoldDB" id="A0A8D6XPK8"/>
<name>A0A8D6XPK8_STRTR</name>
<reference evidence="1 2" key="1">
    <citation type="submission" date="2020-06" db="EMBL/GenBank/DDBJ databases">
        <authorList>
            <person name="Chuat V."/>
        </authorList>
    </citation>
    <scope>NUCLEOTIDE SEQUENCE [LARGE SCALE GENOMIC DNA]</scope>
    <source>
        <strain evidence="1">STH_CIRM_336</strain>
    </source>
</reference>
<evidence type="ECO:0000313" key="2">
    <source>
        <dbReference type="Proteomes" id="UP000509833"/>
    </source>
</evidence>
<dbReference type="GO" id="GO:0016746">
    <property type="term" value="F:acyltransferase activity"/>
    <property type="evidence" value="ECO:0007669"/>
    <property type="project" value="UniProtKB-KW"/>
</dbReference>
<keyword evidence="1" id="KW-0378">Hydrolase</keyword>
<dbReference type="Proteomes" id="UP000509833">
    <property type="component" value="Chromosome"/>
</dbReference>